<sequence length="246" mass="28375">MQSGRKPSQTNGKGFFLWFLLSKNREKIIIMLFSFIIIFILSLKWQTSITQGMMLLSFYLIPLALAGYAYYSYRRMKVQLLQTLEVLASITERTVDGKEGHNQRVAQLADWLALQKGMTEPERKKLRRAALYHDIGKLVLRGDELDQDAHALAGQRILERIPFLVDVSRWVGMHHLRYDGANCYFGLQGEKIELAARILHVADFVDTLLVQGKNREEIKQILASEKGKLIDPELVDLIISGWWREE</sequence>
<dbReference type="Pfam" id="PF01966">
    <property type="entry name" value="HD"/>
    <property type="match status" value="1"/>
</dbReference>
<dbReference type="EMBL" id="FUXM01000004">
    <property type="protein sequence ID" value="SJZ64849.1"/>
    <property type="molecule type" value="Genomic_DNA"/>
</dbReference>
<gene>
    <name evidence="3" type="ORF">SAMN02745885_00508</name>
</gene>
<accession>A0A1T4MCU4</accession>
<dbReference type="AlphaFoldDB" id="A0A1T4MCU4"/>
<dbReference type="PROSITE" id="PS51832">
    <property type="entry name" value="HD_GYP"/>
    <property type="match status" value="1"/>
</dbReference>
<reference evidence="4" key="1">
    <citation type="submission" date="2017-02" db="EMBL/GenBank/DDBJ databases">
        <authorList>
            <person name="Varghese N."/>
            <person name="Submissions S."/>
        </authorList>
    </citation>
    <scope>NUCLEOTIDE SEQUENCE [LARGE SCALE GENOMIC DNA]</scope>
    <source>
        <strain evidence="4">DSM 16521</strain>
    </source>
</reference>
<dbReference type="NCBIfam" id="TIGR00277">
    <property type="entry name" value="HDIG"/>
    <property type="match status" value="1"/>
</dbReference>
<dbReference type="InterPro" id="IPR003607">
    <property type="entry name" value="HD/PDEase_dom"/>
</dbReference>
<evidence type="ECO:0000313" key="3">
    <source>
        <dbReference type="EMBL" id="SJZ64849.1"/>
    </source>
</evidence>
<protein>
    <submittedName>
        <fullName evidence="3">HDIG domain-containing protein</fullName>
    </submittedName>
</protein>
<evidence type="ECO:0000259" key="2">
    <source>
        <dbReference type="PROSITE" id="PS51832"/>
    </source>
</evidence>
<feature type="transmembrane region" description="Helical" evidence="1">
    <location>
        <begin position="52"/>
        <end position="71"/>
    </location>
</feature>
<dbReference type="PANTHER" id="PTHR43155:SF2">
    <property type="entry name" value="CYCLIC DI-GMP PHOSPHODIESTERASE PA4108"/>
    <property type="match status" value="1"/>
</dbReference>
<dbReference type="Gene3D" id="1.10.3210.10">
    <property type="entry name" value="Hypothetical protein af1432"/>
    <property type="match status" value="1"/>
</dbReference>
<dbReference type="Proteomes" id="UP000189933">
    <property type="component" value="Unassembled WGS sequence"/>
</dbReference>
<keyword evidence="1" id="KW-0812">Transmembrane</keyword>
<evidence type="ECO:0000256" key="1">
    <source>
        <dbReference type="SAM" id="Phobius"/>
    </source>
</evidence>
<dbReference type="PANTHER" id="PTHR43155">
    <property type="entry name" value="CYCLIC DI-GMP PHOSPHODIESTERASE PA4108-RELATED"/>
    <property type="match status" value="1"/>
</dbReference>
<feature type="transmembrane region" description="Helical" evidence="1">
    <location>
        <begin position="28"/>
        <end position="46"/>
    </location>
</feature>
<dbReference type="InterPro" id="IPR006674">
    <property type="entry name" value="HD_domain"/>
</dbReference>
<dbReference type="CDD" id="cd00077">
    <property type="entry name" value="HDc"/>
    <property type="match status" value="1"/>
</dbReference>
<organism evidence="3 4">
    <name type="scientific">Carboxydocella sporoproducens DSM 16521</name>
    <dbReference type="NCBI Taxonomy" id="1121270"/>
    <lineage>
        <taxon>Bacteria</taxon>
        <taxon>Bacillati</taxon>
        <taxon>Bacillota</taxon>
        <taxon>Clostridia</taxon>
        <taxon>Eubacteriales</taxon>
        <taxon>Clostridiales Family XVI. Incertae Sedis</taxon>
        <taxon>Carboxydocella</taxon>
    </lineage>
</organism>
<name>A0A1T4MCU4_9FIRM</name>
<feature type="domain" description="HD-GYP" evidence="2">
    <location>
        <begin position="76"/>
        <end position="246"/>
    </location>
</feature>
<dbReference type="SMART" id="SM00471">
    <property type="entry name" value="HDc"/>
    <property type="match status" value="1"/>
</dbReference>
<keyword evidence="1" id="KW-1133">Transmembrane helix</keyword>
<keyword evidence="4" id="KW-1185">Reference proteome</keyword>
<dbReference type="SUPFAM" id="SSF109604">
    <property type="entry name" value="HD-domain/PDEase-like"/>
    <property type="match status" value="1"/>
</dbReference>
<dbReference type="InterPro" id="IPR006675">
    <property type="entry name" value="HDIG_dom"/>
</dbReference>
<proteinExistence type="predicted"/>
<dbReference type="InterPro" id="IPR037522">
    <property type="entry name" value="HD_GYP_dom"/>
</dbReference>
<keyword evidence="1" id="KW-0472">Membrane</keyword>
<evidence type="ECO:0000313" key="4">
    <source>
        <dbReference type="Proteomes" id="UP000189933"/>
    </source>
</evidence>